<reference evidence="1 2" key="1">
    <citation type="submission" date="2020-02" db="EMBL/GenBank/DDBJ databases">
        <title>Whole-genome analyses of novel actinobacteria.</title>
        <authorList>
            <person name="Sahin N."/>
            <person name="Tokatli A."/>
        </authorList>
    </citation>
    <scope>NUCLEOTIDE SEQUENCE [LARGE SCALE GENOMIC DNA]</scope>
    <source>
        <strain evidence="1 2">YC419</strain>
    </source>
</reference>
<keyword evidence="2" id="KW-1185">Reference proteome</keyword>
<accession>A0ABX0DZW8</accession>
<evidence type="ECO:0000313" key="2">
    <source>
        <dbReference type="Proteomes" id="UP001518140"/>
    </source>
</evidence>
<sequence>MGRRVIAIAVWLVLCAALGGTLGSWLLDDSWVEGAVKMSAIGLATWVALEIRGRATGGRTPGQGDQ</sequence>
<comment type="caution">
    <text evidence="1">The sequence shown here is derived from an EMBL/GenBank/DDBJ whole genome shotgun (WGS) entry which is preliminary data.</text>
</comment>
<proteinExistence type="predicted"/>
<gene>
    <name evidence="1" type="ORF">G6048_31530</name>
</gene>
<dbReference type="EMBL" id="JAAKZX010000129">
    <property type="protein sequence ID" value="NGO46469.1"/>
    <property type="molecule type" value="Genomic_DNA"/>
</dbReference>
<dbReference type="RefSeq" id="WP_165343004.1">
    <property type="nucleotide sequence ID" value="NZ_JAAKZX010000129.1"/>
</dbReference>
<organism evidence="1 2">
    <name type="scientific">Streptomyces ureilyticus</name>
    <dbReference type="NCBI Taxonomy" id="1775131"/>
    <lineage>
        <taxon>Bacteria</taxon>
        <taxon>Bacillati</taxon>
        <taxon>Actinomycetota</taxon>
        <taxon>Actinomycetes</taxon>
        <taxon>Kitasatosporales</taxon>
        <taxon>Streptomycetaceae</taxon>
        <taxon>Streptomyces</taxon>
    </lineage>
</organism>
<evidence type="ECO:0000313" key="1">
    <source>
        <dbReference type="EMBL" id="NGO46469.1"/>
    </source>
</evidence>
<dbReference type="Proteomes" id="UP001518140">
    <property type="component" value="Unassembled WGS sequence"/>
</dbReference>
<name>A0ABX0DZW8_9ACTN</name>
<protein>
    <submittedName>
        <fullName evidence="1">Uncharacterized protein</fullName>
    </submittedName>
</protein>